<comment type="pathway">
    <text evidence="11">Carbohydrate metabolism; galactose metabolism.</text>
</comment>
<dbReference type="GO" id="GO:0005829">
    <property type="term" value="C:cytosol"/>
    <property type="evidence" value="ECO:0007669"/>
    <property type="project" value="TreeGrafter"/>
</dbReference>
<evidence type="ECO:0000256" key="2">
    <source>
        <dbReference type="ARBA" id="ARBA00022490"/>
    </source>
</evidence>
<dbReference type="EMBL" id="JACHHJ010000004">
    <property type="protein sequence ID" value="MBB6450940.1"/>
    <property type="molecule type" value="Genomic_DNA"/>
</dbReference>
<sequence>MHREQSERFKERFGVEAERCFFAPGRVNIIGEHTDYNGGFVFPGAISKGTYAYATKRKDRQCRFYSENFHLEDLITVTLDDLSFSLEHDWVNYPKSVLAILQKHGYEPTAGYDIYFVGNIPNGAGLSSSASIELVMATLLNEWEGWNLSKRTLVQFCQQAENEYIGVQSGIMDQFAVGFGKKGHAMLLDCQTLDYEYAPIPTEDYSLIIMNSNKARTLAGSAYNDRRRECEEALQDLQAHLPIQALGEISMEQWEKWQHTVKNEVTAKRAKHVIAENERTKIAVQRLKTGDWQQFGELLNESHQSLRDDYEVTGKELDTLISLAWEQPGVIGARMTGAGFGGCAIAFVDKTHVNLFLENVAARYSEVIGYEASFYEAEVGDGAKELILEKVSR</sequence>
<keyword evidence="2 11" id="KW-0963">Cytoplasm</keyword>
<protein>
    <recommendedName>
        <fullName evidence="11 12">Galactokinase</fullName>
        <ecNumber evidence="11 12">2.7.1.6</ecNumber>
    </recommendedName>
    <alternativeName>
        <fullName evidence="11">Galactose kinase</fullName>
    </alternativeName>
</protein>
<proteinExistence type="inferred from homology"/>
<dbReference type="GO" id="GO:0006012">
    <property type="term" value="P:galactose metabolic process"/>
    <property type="evidence" value="ECO:0007669"/>
    <property type="project" value="UniProtKB-UniRule"/>
</dbReference>
<evidence type="ECO:0000259" key="15">
    <source>
        <dbReference type="Pfam" id="PF10509"/>
    </source>
</evidence>
<feature type="binding site" evidence="11">
    <location>
        <position position="129"/>
    </location>
    <ligand>
        <name>Mg(2+)</name>
        <dbReference type="ChEBI" id="CHEBI:18420"/>
    </ligand>
</feature>
<evidence type="ECO:0000259" key="13">
    <source>
        <dbReference type="Pfam" id="PF00288"/>
    </source>
</evidence>
<dbReference type="NCBIfam" id="NF003705">
    <property type="entry name" value="PRK05322.1"/>
    <property type="match status" value="1"/>
</dbReference>
<gene>
    <name evidence="11" type="primary">galK</name>
    <name evidence="16" type="ORF">HNR44_002930</name>
</gene>
<accession>A0A841PQ92</accession>
<evidence type="ECO:0000256" key="11">
    <source>
        <dbReference type="HAMAP-Rule" id="MF_00246"/>
    </source>
</evidence>
<dbReference type="PRINTS" id="PR00473">
    <property type="entry name" value="GALCTOKINASE"/>
</dbReference>
<feature type="domain" description="GHMP kinase N-terminal" evidence="13">
    <location>
        <begin position="92"/>
        <end position="181"/>
    </location>
</feature>
<dbReference type="GO" id="GO:0000287">
    <property type="term" value="F:magnesium ion binding"/>
    <property type="evidence" value="ECO:0007669"/>
    <property type="project" value="UniProtKB-UniRule"/>
</dbReference>
<dbReference type="Pfam" id="PF08544">
    <property type="entry name" value="GHMP_kinases_C"/>
    <property type="match status" value="1"/>
</dbReference>
<dbReference type="RefSeq" id="WP_184404993.1">
    <property type="nucleotide sequence ID" value="NZ_JACHHJ010000004.1"/>
</dbReference>
<dbReference type="PROSITE" id="PS00627">
    <property type="entry name" value="GHMP_KINASES_ATP"/>
    <property type="match status" value="1"/>
</dbReference>
<dbReference type="InterPro" id="IPR006204">
    <property type="entry name" value="GHMP_kinase_N_dom"/>
</dbReference>
<dbReference type="UniPathway" id="UPA00214"/>
<dbReference type="Gene3D" id="3.30.70.890">
    <property type="entry name" value="GHMP kinase, C-terminal domain"/>
    <property type="match status" value="1"/>
</dbReference>
<dbReference type="PIRSF" id="PIRSF000530">
    <property type="entry name" value="Galactokinase"/>
    <property type="match status" value="1"/>
</dbReference>
<evidence type="ECO:0000256" key="3">
    <source>
        <dbReference type="ARBA" id="ARBA00022679"/>
    </source>
</evidence>
<dbReference type="InterPro" id="IPR006203">
    <property type="entry name" value="GHMP_knse_ATP-bd_CS"/>
</dbReference>
<feature type="domain" description="Galactokinase N-terminal" evidence="15">
    <location>
        <begin position="7"/>
        <end position="55"/>
    </location>
</feature>
<feature type="active site" description="Proton acceptor" evidence="11">
    <location>
        <position position="173"/>
    </location>
</feature>
<feature type="binding site" evidence="11">
    <location>
        <begin position="32"/>
        <end position="35"/>
    </location>
    <ligand>
        <name>substrate</name>
    </ligand>
</feature>
<dbReference type="Pfam" id="PF10509">
    <property type="entry name" value="GalKase_gal_bdg"/>
    <property type="match status" value="1"/>
</dbReference>
<comment type="catalytic activity">
    <reaction evidence="11">
        <text>alpha-D-galactose + ATP = alpha-D-galactose 1-phosphate + ADP + H(+)</text>
        <dbReference type="Rhea" id="RHEA:13553"/>
        <dbReference type="ChEBI" id="CHEBI:15378"/>
        <dbReference type="ChEBI" id="CHEBI:28061"/>
        <dbReference type="ChEBI" id="CHEBI:30616"/>
        <dbReference type="ChEBI" id="CHEBI:58336"/>
        <dbReference type="ChEBI" id="CHEBI:456216"/>
        <dbReference type="EC" id="2.7.1.6"/>
    </reaction>
</comment>
<dbReference type="PANTHER" id="PTHR10457">
    <property type="entry name" value="MEVALONATE KINASE/GALACTOKINASE"/>
    <property type="match status" value="1"/>
</dbReference>
<dbReference type="InterPro" id="IPR036554">
    <property type="entry name" value="GHMP_kinase_C_sf"/>
</dbReference>
<evidence type="ECO:0000259" key="14">
    <source>
        <dbReference type="Pfam" id="PF08544"/>
    </source>
</evidence>
<feature type="binding site" evidence="11">
    <location>
        <position position="223"/>
    </location>
    <ligand>
        <name>substrate</name>
    </ligand>
</feature>
<dbReference type="SUPFAM" id="SSF55060">
    <property type="entry name" value="GHMP Kinase, C-terminal domain"/>
    <property type="match status" value="1"/>
</dbReference>
<dbReference type="NCBIfam" id="TIGR00131">
    <property type="entry name" value="gal_kin"/>
    <property type="match status" value="1"/>
</dbReference>
<dbReference type="Pfam" id="PF00288">
    <property type="entry name" value="GHMP_kinases_N"/>
    <property type="match status" value="1"/>
</dbReference>
<comment type="subcellular location">
    <subcellularLocation>
        <location evidence="11">Cytoplasm</location>
    </subcellularLocation>
</comment>
<dbReference type="InterPro" id="IPR006206">
    <property type="entry name" value="Mevalonate/galactokinase"/>
</dbReference>
<dbReference type="PANTHER" id="PTHR10457:SF7">
    <property type="entry name" value="GALACTOKINASE-RELATED"/>
    <property type="match status" value="1"/>
</dbReference>
<dbReference type="FunFam" id="3.30.70.890:FF:000001">
    <property type="entry name" value="Galactokinase"/>
    <property type="match status" value="1"/>
</dbReference>
<dbReference type="Proteomes" id="UP000568839">
    <property type="component" value="Unassembled WGS sequence"/>
</dbReference>
<dbReference type="AlphaFoldDB" id="A0A841PQ92"/>
<dbReference type="GO" id="GO:0004335">
    <property type="term" value="F:galactokinase activity"/>
    <property type="evidence" value="ECO:0007669"/>
    <property type="project" value="UniProtKB-UniRule"/>
</dbReference>
<feature type="binding site" evidence="11">
    <location>
        <position position="66"/>
    </location>
    <ligand>
        <name>ATP</name>
        <dbReference type="ChEBI" id="CHEBI:30616"/>
    </ligand>
</feature>
<keyword evidence="5 11" id="KW-0547">Nucleotide-binding</keyword>
<dbReference type="InterPro" id="IPR019539">
    <property type="entry name" value="GalKase_N"/>
</dbReference>
<dbReference type="InterPro" id="IPR019741">
    <property type="entry name" value="Galactokinase_CS"/>
</dbReference>
<dbReference type="GO" id="GO:0005524">
    <property type="term" value="F:ATP binding"/>
    <property type="evidence" value="ECO:0007669"/>
    <property type="project" value="UniProtKB-UniRule"/>
</dbReference>
<dbReference type="InterPro" id="IPR000705">
    <property type="entry name" value="Galactokinase"/>
</dbReference>
<dbReference type="PROSITE" id="PS00106">
    <property type="entry name" value="GALACTOKINASE"/>
    <property type="match status" value="1"/>
</dbReference>
<keyword evidence="3 11" id="KW-0808">Transferase</keyword>
<keyword evidence="17" id="KW-1185">Reference proteome</keyword>
<evidence type="ECO:0000313" key="16">
    <source>
        <dbReference type="EMBL" id="MBB6450940.1"/>
    </source>
</evidence>
<dbReference type="InterPro" id="IPR022963">
    <property type="entry name" value="Galactokinase_bac"/>
</dbReference>
<keyword evidence="7 11" id="KW-0067">ATP-binding</keyword>
<evidence type="ECO:0000256" key="4">
    <source>
        <dbReference type="ARBA" id="ARBA00022723"/>
    </source>
</evidence>
<evidence type="ECO:0000256" key="12">
    <source>
        <dbReference type="NCBIfam" id="TIGR00131"/>
    </source>
</evidence>
<keyword evidence="8 11" id="KW-0460">Magnesium</keyword>
<dbReference type="FunFam" id="3.30.230.10:FF:000017">
    <property type="entry name" value="Galactokinase"/>
    <property type="match status" value="1"/>
</dbReference>
<comment type="function">
    <text evidence="11">Catalyzes the transfer of the gamma-phosphate of ATP to D-galactose to form alpha-D-galactose-1-phosphate (Gal-1-P).</text>
</comment>
<keyword evidence="10 11" id="KW-0119">Carbohydrate metabolism</keyword>
<feature type="binding site" evidence="11">
    <location>
        <begin position="123"/>
        <end position="129"/>
    </location>
    <ligand>
        <name>ATP</name>
        <dbReference type="ChEBI" id="CHEBI:30616"/>
    </ligand>
</feature>
<feature type="binding site" evidence="11">
    <location>
        <position position="161"/>
    </location>
    <ligand>
        <name>Mg(2+)</name>
        <dbReference type="ChEBI" id="CHEBI:18420"/>
    </ligand>
</feature>
<name>A0A841PQ92_9BACL</name>
<evidence type="ECO:0000256" key="7">
    <source>
        <dbReference type="ARBA" id="ARBA00022840"/>
    </source>
</evidence>
<feature type="site" description="Transition state stabilizer" evidence="11">
    <location>
        <position position="26"/>
    </location>
</feature>
<dbReference type="Gene3D" id="3.30.230.10">
    <property type="match status" value="1"/>
</dbReference>
<comment type="caution">
    <text evidence="16">The sequence shown here is derived from an EMBL/GenBank/DDBJ whole genome shotgun (WGS) entry which is preliminary data.</text>
</comment>
<dbReference type="InterPro" id="IPR020568">
    <property type="entry name" value="Ribosomal_Su5_D2-typ_SF"/>
</dbReference>
<dbReference type="SUPFAM" id="SSF54211">
    <property type="entry name" value="Ribosomal protein S5 domain 2-like"/>
    <property type="match status" value="1"/>
</dbReference>
<evidence type="ECO:0000256" key="9">
    <source>
        <dbReference type="ARBA" id="ARBA00023144"/>
    </source>
</evidence>
<evidence type="ECO:0000256" key="10">
    <source>
        <dbReference type="ARBA" id="ARBA00023277"/>
    </source>
</evidence>
<dbReference type="PRINTS" id="PR00959">
    <property type="entry name" value="MEVGALKINASE"/>
</dbReference>
<evidence type="ECO:0000313" key="17">
    <source>
        <dbReference type="Proteomes" id="UP000568839"/>
    </source>
</evidence>
<reference evidence="16 17" key="1">
    <citation type="submission" date="2020-08" db="EMBL/GenBank/DDBJ databases">
        <title>Genomic Encyclopedia of Type Strains, Phase IV (KMG-IV): sequencing the most valuable type-strain genomes for metagenomic binning, comparative biology and taxonomic classification.</title>
        <authorList>
            <person name="Goeker M."/>
        </authorList>
    </citation>
    <scope>NUCLEOTIDE SEQUENCE [LARGE SCALE GENOMIC DNA]</scope>
    <source>
        <strain evidence="16 17">DSM 21769</strain>
    </source>
</reference>
<evidence type="ECO:0000256" key="6">
    <source>
        <dbReference type="ARBA" id="ARBA00022777"/>
    </source>
</evidence>
<evidence type="ECO:0000256" key="1">
    <source>
        <dbReference type="ARBA" id="ARBA00006566"/>
    </source>
</evidence>
<organism evidence="16 17">
    <name type="scientific">Geomicrobium halophilum</name>
    <dbReference type="NCBI Taxonomy" id="549000"/>
    <lineage>
        <taxon>Bacteria</taxon>
        <taxon>Bacillati</taxon>
        <taxon>Bacillota</taxon>
        <taxon>Bacilli</taxon>
        <taxon>Bacillales</taxon>
        <taxon>Geomicrobium</taxon>
    </lineage>
</organism>
<evidence type="ECO:0000256" key="8">
    <source>
        <dbReference type="ARBA" id="ARBA00022842"/>
    </source>
</evidence>
<keyword evidence="6 11" id="KW-0418">Kinase</keyword>
<dbReference type="EC" id="2.7.1.6" evidence="11 12"/>
<dbReference type="HAMAP" id="MF_00246">
    <property type="entry name" value="Galactokinase"/>
    <property type="match status" value="1"/>
</dbReference>
<feature type="domain" description="GHMP kinase C-terminal" evidence="14">
    <location>
        <begin position="287"/>
        <end position="365"/>
    </location>
</feature>
<keyword evidence="4 11" id="KW-0479">Metal-binding</keyword>
<dbReference type="InterPro" id="IPR013750">
    <property type="entry name" value="GHMP_kinase_C_dom"/>
</dbReference>
<comment type="similarity">
    <text evidence="1 11">Belongs to the GHMP kinase family. GalK subfamily.</text>
</comment>
<evidence type="ECO:0000256" key="5">
    <source>
        <dbReference type="ARBA" id="ARBA00022741"/>
    </source>
</evidence>
<dbReference type="InterPro" id="IPR014721">
    <property type="entry name" value="Ribsml_uS5_D2-typ_fold_subgr"/>
</dbReference>
<keyword evidence="9 11" id="KW-0299">Galactose metabolism</keyword>